<evidence type="ECO:0000313" key="2">
    <source>
        <dbReference type="EMBL" id="WQF86096.1"/>
    </source>
</evidence>
<evidence type="ECO:0000256" key="1">
    <source>
        <dbReference type="SAM" id="MobiDB-lite"/>
    </source>
</evidence>
<keyword evidence="3" id="KW-1185">Reference proteome</keyword>
<sequence length="69" mass="7442">MTSLPFLCGVSQTTPPKEEPQIDAESSRFAMISQHILPIPPSIRRGCYPVRPGGANASVRPLPPQTKVS</sequence>
<gene>
    <name evidence="2" type="ORF">CDEST_11110</name>
</gene>
<accession>A0AAX4ISB3</accession>
<evidence type="ECO:0000313" key="3">
    <source>
        <dbReference type="Proteomes" id="UP001322277"/>
    </source>
</evidence>
<organism evidence="2 3">
    <name type="scientific">Colletotrichum destructivum</name>
    <dbReference type="NCBI Taxonomy" id="34406"/>
    <lineage>
        <taxon>Eukaryota</taxon>
        <taxon>Fungi</taxon>
        <taxon>Dikarya</taxon>
        <taxon>Ascomycota</taxon>
        <taxon>Pezizomycotina</taxon>
        <taxon>Sordariomycetes</taxon>
        <taxon>Hypocreomycetidae</taxon>
        <taxon>Glomerellales</taxon>
        <taxon>Glomerellaceae</taxon>
        <taxon>Colletotrichum</taxon>
        <taxon>Colletotrichum destructivum species complex</taxon>
    </lineage>
</organism>
<dbReference type="RefSeq" id="XP_062783317.1">
    <property type="nucleotide sequence ID" value="XM_062927266.1"/>
</dbReference>
<dbReference type="EMBL" id="CP137311">
    <property type="protein sequence ID" value="WQF86096.1"/>
    <property type="molecule type" value="Genomic_DNA"/>
</dbReference>
<proteinExistence type="predicted"/>
<reference evidence="3" key="1">
    <citation type="journal article" date="2023" name="bioRxiv">
        <title>Complete genome of the Medicago anthracnose fungus, Colletotrichum destructivum, reveals a mini-chromosome-like region within a core chromosome.</title>
        <authorList>
            <person name="Lapalu N."/>
            <person name="Simon A."/>
            <person name="Lu A."/>
            <person name="Plaumann P.-L."/>
            <person name="Amselem J."/>
            <person name="Pigne S."/>
            <person name="Auger A."/>
            <person name="Koch C."/>
            <person name="Dallery J.-F."/>
            <person name="O'Connell R.J."/>
        </authorList>
    </citation>
    <scope>NUCLEOTIDE SEQUENCE [LARGE SCALE GENOMIC DNA]</scope>
    <source>
        <strain evidence="3">CBS 520.97</strain>
    </source>
</reference>
<dbReference type="GeneID" id="87947610"/>
<dbReference type="AlphaFoldDB" id="A0AAX4ISB3"/>
<name>A0AAX4ISB3_9PEZI</name>
<protein>
    <submittedName>
        <fullName evidence="2">Uncharacterized protein</fullName>
    </submittedName>
</protein>
<feature type="region of interest" description="Disordered" evidence="1">
    <location>
        <begin position="1"/>
        <end position="20"/>
    </location>
</feature>
<dbReference type="KEGG" id="cdet:87947610"/>
<dbReference type="Proteomes" id="UP001322277">
    <property type="component" value="Chromosome 7"/>
</dbReference>